<proteinExistence type="predicted"/>
<organism evidence="1 2">
    <name type="scientific">Porites lobata</name>
    <dbReference type="NCBI Taxonomy" id="104759"/>
    <lineage>
        <taxon>Eukaryota</taxon>
        <taxon>Metazoa</taxon>
        <taxon>Cnidaria</taxon>
        <taxon>Anthozoa</taxon>
        <taxon>Hexacorallia</taxon>
        <taxon>Scleractinia</taxon>
        <taxon>Fungiina</taxon>
        <taxon>Poritidae</taxon>
        <taxon>Porites</taxon>
    </lineage>
</organism>
<comment type="caution">
    <text evidence="1">The sequence shown here is derived from an EMBL/GenBank/DDBJ whole genome shotgun (WGS) entry which is preliminary data.</text>
</comment>
<dbReference type="Proteomes" id="UP001159405">
    <property type="component" value="Unassembled WGS sequence"/>
</dbReference>
<protein>
    <submittedName>
        <fullName evidence="1">Uncharacterized protein</fullName>
    </submittedName>
</protein>
<evidence type="ECO:0000313" key="2">
    <source>
        <dbReference type="Proteomes" id="UP001159405"/>
    </source>
</evidence>
<gene>
    <name evidence="1" type="ORF">PLOB_00023785</name>
</gene>
<keyword evidence="2" id="KW-1185">Reference proteome</keyword>
<dbReference type="EMBL" id="CALNXK010000280">
    <property type="protein sequence ID" value="CAH3180613.1"/>
    <property type="molecule type" value="Genomic_DNA"/>
</dbReference>
<name>A0ABN8RNT0_9CNID</name>
<sequence>MKVSLARQRSGCDLLFTGKTAESALIFIPSTGVTKKTINVPDKKTCSFYFGENLYAHYIGCDGAWKEISSNSVNESLEVTPGWNTSQLQLATRVNVSSFLLSNPGRIFRVAVQCRHLHNNTVDSTCVMFKVQGRIQCPIPQHTPLNQSATLPPPIVEITSTAAIPTRRTTTQAENVTAGTPAVVTTQVTTSKTDTPREDRKQQDCCSPDFPIKIKLLPG</sequence>
<reference evidence="1 2" key="1">
    <citation type="submission" date="2022-05" db="EMBL/GenBank/DDBJ databases">
        <authorList>
            <consortium name="Genoscope - CEA"/>
            <person name="William W."/>
        </authorList>
    </citation>
    <scope>NUCLEOTIDE SEQUENCE [LARGE SCALE GENOMIC DNA]</scope>
</reference>
<evidence type="ECO:0000313" key="1">
    <source>
        <dbReference type="EMBL" id="CAH3180613.1"/>
    </source>
</evidence>
<accession>A0ABN8RNT0</accession>